<keyword evidence="1" id="KW-0732">Signal</keyword>
<dbReference type="InParanoid" id="A0A2T2ZUT2"/>
<feature type="signal peptide" evidence="1">
    <location>
        <begin position="1"/>
        <end position="42"/>
    </location>
</feature>
<keyword evidence="3" id="KW-1185">Reference proteome</keyword>
<evidence type="ECO:0000313" key="2">
    <source>
        <dbReference type="EMBL" id="PSR77241.1"/>
    </source>
</evidence>
<feature type="chain" id="PRO_5015756331" evidence="1">
    <location>
        <begin position="43"/>
        <end position="80"/>
    </location>
</feature>
<gene>
    <name evidence="2" type="ORF">BD289DRAFT_445613</name>
</gene>
<dbReference type="EMBL" id="KZ678665">
    <property type="protein sequence ID" value="PSR77241.1"/>
    <property type="molecule type" value="Genomic_DNA"/>
</dbReference>
<evidence type="ECO:0000256" key="1">
    <source>
        <dbReference type="SAM" id="SignalP"/>
    </source>
</evidence>
<accession>A0A2T2ZUT2</accession>
<name>A0A2T2ZUT2_9PEZI</name>
<proteinExistence type="predicted"/>
<evidence type="ECO:0000313" key="3">
    <source>
        <dbReference type="Proteomes" id="UP000241462"/>
    </source>
</evidence>
<protein>
    <submittedName>
        <fullName evidence="2">Uncharacterized protein</fullName>
    </submittedName>
</protein>
<dbReference type="Proteomes" id="UP000241462">
    <property type="component" value="Unassembled WGS sequence"/>
</dbReference>
<reference evidence="2 3" key="1">
    <citation type="journal article" date="2018" name="Mycol. Prog.">
        <title>Coniella lustricola, a new species from submerged detritus.</title>
        <authorList>
            <person name="Raudabaugh D.B."/>
            <person name="Iturriaga T."/>
            <person name="Carver A."/>
            <person name="Mondo S."/>
            <person name="Pangilinan J."/>
            <person name="Lipzen A."/>
            <person name="He G."/>
            <person name="Amirebrahimi M."/>
            <person name="Grigoriev I.V."/>
            <person name="Miller A.N."/>
        </authorList>
    </citation>
    <scope>NUCLEOTIDE SEQUENCE [LARGE SCALE GENOMIC DNA]</scope>
    <source>
        <strain evidence="2 3">B22-T-1</strain>
    </source>
</reference>
<dbReference type="AlphaFoldDB" id="A0A2T2ZUT2"/>
<sequence>MNLPPSKMTGISPGCTQLGANANLKVLAVLVLVLTLPSPTSSPTVHTDRKDNPTLSLIIYAVAGDRAGSEVEMRYAFVVL</sequence>
<feature type="non-terminal residue" evidence="2">
    <location>
        <position position="80"/>
    </location>
</feature>
<organism evidence="2 3">
    <name type="scientific">Coniella lustricola</name>
    <dbReference type="NCBI Taxonomy" id="2025994"/>
    <lineage>
        <taxon>Eukaryota</taxon>
        <taxon>Fungi</taxon>
        <taxon>Dikarya</taxon>
        <taxon>Ascomycota</taxon>
        <taxon>Pezizomycotina</taxon>
        <taxon>Sordariomycetes</taxon>
        <taxon>Sordariomycetidae</taxon>
        <taxon>Diaporthales</taxon>
        <taxon>Schizoparmaceae</taxon>
        <taxon>Coniella</taxon>
    </lineage>
</organism>